<gene>
    <name evidence="1" type="ORF">ODALV1_LOCUS16777</name>
</gene>
<protein>
    <submittedName>
        <fullName evidence="1">Uncharacterized protein</fullName>
    </submittedName>
</protein>
<reference evidence="1 2" key="1">
    <citation type="submission" date="2024-08" db="EMBL/GenBank/DDBJ databases">
        <authorList>
            <person name="Cucini C."/>
            <person name="Frati F."/>
        </authorList>
    </citation>
    <scope>NUCLEOTIDE SEQUENCE [LARGE SCALE GENOMIC DNA]</scope>
</reference>
<dbReference type="EMBL" id="CAXLJM020000051">
    <property type="protein sequence ID" value="CAL8115269.1"/>
    <property type="molecule type" value="Genomic_DNA"/>
</dbReference>
<evidence type="ECO:0000313" key="1">
    <source>
        <dbReference type="EMBL" id="CAL8115269.1"/>
    </source>
</evidence>
<name>A0ABP1QZ24_9HEXA</name>
<proteinExistence type="predicted"/>
<organism evidence="1 2">
    <name type="scientific">Orchesella dallaii</name>
    <dbReference type="NCBI Taxonomy" id="48710"/>
    <lineage>
        <taxon>Eukaryota</taxon>
        <taxon>Metazoa</taxon>
        <taxon>Ecdysozoa</taxon>
        <taxon>Arthropoda</taxon>
        <taxon>Hexapoda</taxon>
        <taxon>Collembola</taxon>
        <taxon>Entomobryomorpha</taxon>
        <taxon>Entomobryoidea</taxon>
        <taxon>Orchesellidae</taxon>
        <taxon>Orchesellinae</taxon>
        <taxon>Orchesella</taxon>
    </lineage>
</organism>
<dbReference type="Proteomes" id="UP001642540">
    <property type="component" value="Unassembled WGS sequence"/>
</dbReference>
<evidence type="ECO:0000313" key="2">
    <source>
        <dbReference type="Proteomes" id="UP001642540"/>
    </source>
</evidence>
<comment type="caution">
    <text evidence="1">The sequence shown here is derived from an EMBL/GenBank/DDBJ whole genome shotgun (WGS) entry which is preliminary data.</text>
</comment>
<dbReference type="Gene3D" id="1.20.5.170">
    <property type="match status" value="1"/>
</dbReference>
<accession>A0ABP1QZ24</accession>
<sequence length="109" mass="12512">MRQVEEISSQRQRKGHFIPATIIANRWLRHHSNTSIDDQKQINERLHDKASSIAEKIKSGNRGVLASSITLVETEHKEKKKLAKKLLQYILSDSHDTSKRSLRIGSEKT</sequence>
<keyword evidence="2" id="KW-1185">Reference proteome</keyword>